<dbReference type="InterPro" id="IPR003591">
    <property type="entry name" value="Leu-rich_rpt_typical-subtyp"/>
</dbReference>
<keyword evidence="2" id="KW-0677">Repeat</keyword>
<dbReference type="GO" id="GO:0035591">
    <property type="term" value="F:signaling adaptor activity"/>
    <property type="evidence" value="ECO:0007669"/>
    <property type="project" value="TreeGrafter"/>
</dbReference>
<accession>A0A8X7NMQ5</accession>
<dbReference type="SMART" id="SM00365">
    <property type="entry name" value="LRR_SD22"/>
    <property type="match status" value="5"/>
</dbReference>
<gene>
    <name evidence="4" type="ORF">FOB60_002526</name>
</gene>
<evidence type="ECO:0000313" key="4">
    <source>
        <dbReference type="EMBL" id="KAF6052270.1"/>
    </source>
</evidence>
<evidence type="ECO:0000256" key="2">
    <source>
        <dbReference type="ARBA" id="ARBA00022737"/>
    </source>
</evidence>
<dbReference type="GO" id="GO:1902412">
    <property type="term" value="P:regulation of mitotic cytokinesis"/>
    <property type="evidence" value="ECO:0007669"/>
    <property type="project" value="TreeGrafter"/>
</dbReference>
<dbReference type="PANTHER" id="PTHR47566">
    <property type="match status" value="1"/>
</dbReference>
<sequence length="1092" mass="124283">MVLDDTSAVDLKMGDKVRDQREANLKRTVSSKESMSKENQPEATSNHQTSQPSFFNPRQPSVYQKQLKYVPNTNFSGNKSSLLVHDNEDSPQPSVPNTFHHKSHPNARSKELGGSRLVDDDQHSSSHQSSHFSKIFPQGVPEELNEKWTQPSTTENPSTNSKDNFLNQKIRSMEFQPSSTVIHNSDIQMNENLPWRSAIESPAGKNLQDRFHDSKEMSNKETTASSVTSTPVGTTRRVSSTSYPVAIDLNQFKPVSPLKLFKENYDTYTRDKLEGVLQGVSKANTPAQANVRPDSREPKLQKPALIENLQASNIPPKLSIKDFTKTDSYTTNAYKENAENLFSKLVQKGHKWNIERMRSVSKETATSTPKRTPSQPVDDHDSHYASFSTGYSSEGNSVPVDAVNENNRLSNEFTSITNDSESRSEMKVDEMNSDVTFESQSEMVEELNDMQRSMHTQDFESGGGKLTSSRTLESDQSDQLESLNMDGEIEDTMGTIKLKPINKLRSDFITPLVNGKMEPDICLSHDYPGMFFDPVNLKWISTDSQNKTLDNIADLTDNEVELPGILKKENSKMRKNNFEVSFQEPNSFSQSFDKHEDGVVVGDVTKLSQLVDTSFSESRKKLVSTLNRVLELKLGVSSWQDVEETDLSRCELSSLVDLFEFLPKLKKLNAAGNHIKYLAGLPHSIVDLDLSGNEVEDRSSFRELRDLHRLTLDHNILTETTNFSRNINLTVLKLSHNKIDDISGLQKLSNLFYLDLSFNKLKNLNMKRYELTNLQELNVSNNLIETIESIDHLLALRILNCNKNRISKVDCANTGLRKLLINQNNLNCLDLKGMRQLLCVKFDGNVITQLEFPRRNLIERASMKSQPYMSRIWGESVPLCDQLRSLDLSGNRLLPNCAFPFINELTLSAMNLTHLPANFAKLFPNVQYLNLNFNKLESIEPLSPLASLKKVWLVSNNLTNFYLTLKHLKNSSDKLVLLDQRLNSFNGSFYDFVFTPNEAEVEIDLATVEDIEVFTERLDELNCTHEWEARDEAFQQQLETRREMRTIKAREVYQSSTIMFFKRLRTLDGIHISNAYRYDAYVLYRKLFPKGG</sequence>
<name>A0A8X7NMQ5_CANPA</name>
<feature type="region of interest" description="Disordered" evidence="3">
    <location>
        <begin position="214"/>
        <end position="238"/>
    </location>
</feature>
<dbReference type="PANTHER" id="PTHR47566:SF1">
    <property type="entry name" value="PROTEIN NUD1"/>
    <property type="match status" value="1"/>
</dbReference>
<protein>
    <submittedName>
        <fullName evidence="4">Leucine Rich repeats (2 copies) family protein</fullName>
    </submittedName>
</protein>
<evidence type="ECO:0000256" key="3">
    <source>
        <dbReference type="SAM" id="MobiDB-lite"/>
    </source>
</evidence>
<dbReference type="GO" id="GO:0061499">
    <property type="term" value="C:outer plaque of mitotic spindle pole body"/>
    <property type="evidence" value="ECO:0007669"/>
    <property type="project" value="TreeGrafter"/>
</dbReference>
<dbReference type="SMART" id="SM00369">
    <property type="entry name" value="LRR_TYP"/>
    <property type="match status" value="4"/>
</dbReference>
<dbReference type="InterPro" id="IPR032675">
    <property type="entry name" value="LRR_dom_sf"/>
</dbReference>
<evidence type="ECO:0000313" key="5">
    <source>
        <dbReference type="Proteomes" id="UP000590412"/>
    </source>
</evidence>
<feature type="compositionally biased region" description="Polar residues" evidence="3">
    <location>
        <begin position="220"/>
        <end position="238"/>
    </location>
</feature>
<feature type="compositionally biased region" description="Polar residues" evidence="3">
    <location>
        <begin position="71"/>
        <end position="81"/>
    </location>
</feature>
<feature type="region of interest" description="Disordered" evidence="3">
    <location>
        <begin position="1"/>
        <end position="136"/>
    </location>
</feature>
<reference evidence="4" key="1">
    <citation type="submission" date="2020-03" db="EMBL/GenBank/DDBJ databases">
        <title>FDA dAtabase for Regulatory Grade micrObial Sequences (FDA-ARGOS): Supporting development and validation of Infectious Disease Dx tests.</title>
        <authorList>
            <person name="Campos J."/>
            <person name="Goldberg B."/>
            <person name="Tallon L."/>
            <person name="Sadzewicz L."/>
            <person name="Vavikolanu K."/>
            <person name="Mehta A."/>
            <person name="Aluvathingal J."/>
            <person name="Nadendla S."/>
            <person name="Nandy P."/>
            <person name="Geyer C."/>
            <person name="Yan Y."/>
            <person name="Sichtig H."/>
        </authorList>
    </citation>
    <scope>NUCLEOTIDE SEQUENCE [LARGE SCALE GENOMIC DNA]</scope>
    <source>
        <strain evidence="4">FDAARGOS_652</strain>
    </source>
</reference>
<dbReference type="Pfam" id="PF13855">
    <property type="entry name" value="LRR_8"/>
    <property type="match status" value="1"/>
</dbReference>
<dbReference type="Proteomes" id="UP000590412">
    <property type="component" value="Unassembled WGS sequence"/>
</dbReference>
<dbReference type="EMBL" id="JABWAB010000004">
    <property type="protein sequence ID" value="KAF6052270.1"/>
    <property type="molecule type" value="Genomic_DNA"/>
</dbReference>
<dbReference type="GO" id="GO:0031028">
    <property type="term" value="P:septation initiation signaling"/>
    <property type="evidence" value="ECO:0007669"/>
    <property type="project" value="TreeGrafter"/>
</dbReference>
<feature type="compositionally biased region" description="Basic and acidic residues" evidence="3">
    <location>
        <begin position="108"/>
        <end position="124"/>
    </location>
</feature>
<feature type="region of interest" description="Disordered" evidence="3">
    <location>
        <begin position="358"/>
        <end position="382"/>
    </location>
</feature>
<keyword evidence="1" id="KW-0433">Leucine-rich repeat</keyword>
<dbReference type="InterPro" id="IPR052574">
    <property type="entry name" value="CDIRP"/>
</dbReference>
<organism evidence="4 5">
    <name type="scientific">Candida parapsilosis</name>
    <name type="common">Yeast</name>
    <dbReference type="NCBI Taxonomy" id="5480"/>
    <lineage>
        <taxon>Eukaryota</taxon>
        <taxon>Fungi</taxon>
        <taxon>Dikarya</taxon>
        <taxon>Ascomycota</taxon>
        <taxon>Saccharomycotina</taxon>
        <taxon>Pichiomycetes</taxon>
        <taxon>Debaryomycetaceae</taxon>
        <taxon>Candida/Lodderomyces clade</taxon>
        <taxon>Candida</taxon>
    </lineage>
</organism>
<feature type="compositionally biased region" description="Basic and acidic residues" evidence="3">
    <location>
        <begin position="12"/>
        <end position="25"/>
    </location>
</feature>
<dbReference type="InterPro" id="IPR001611">
    <property type="entry name" value="Leu-rich_rpt"/>
</dbReference>
<dbReference type="PROSITE" id="PS51450">
    <property type="entry name" value="LRR"/>
    <property type="match status" value="3"/>
</dbReference>
<feature type="region of interest" description="Disordered" evidence="3">
    <location>
        <begin position="455"/>
        <end position="478"/>
    </location>
</feature>
<evidence type="ECO:0000256" key="1">
    <source>
        <dbReference type="ARBA" id="ARBA00022614"/>
    </source>
</evidence>
<dbReference type="AlphaFoldDB" id="A0A8X7NMQ5"/>
<feature type="compositionally biased region" description="Polar residues" evidence="3">
    <location>
        <begin position="41"/>
        <end position="64"/>
    </location>
</feature>
<comment type="caution">
    <text evidence="4">The sequence shown here is derived from an EMBL/GenBank/DDBJ whole genome shotgun (WGS) entry which is preliminary data.</text>
</comment>
<feature type="compositionally biased region" description="Polar residues" evidence="3">
    <location>
        <begin position="362"/>
        <end position="375"/>
    </location>
</feature>
<dbReference type="SUPFAM" id="SSF52058">
    <property type="entry name" value="L domain-like"/>
    <property type="match status" value="1"/>
</dbReference>
<proteinExistence type="predicted"/>
<dbReference type="OrthoDB" id="7451790at2759"/>
<dbReference type="Gene3D" id="3.80.10.10">
    <property type="entry name" value="Ribonuclease Inhibitor"/>
    <property type="match status" value="3"/>
</dbReference>